<name>A0A453IKT3_AEGTS</name>
<dbReference type="GO" id="GO:0016020">
    <property type="term" value="C:membrane"/>
    <property type="evidence" value="ECO:0007669"/>
    <property type="project" value="GOC"/>
</dbReference>
<sequence length="149" mass="15843">LSHSHQTGRAQQTLAAAVSRSGVGLHSGARATATLLPARAGEGRYFVVEEARVAAEVGNAEPQSPLCTTLRSGSGGARVRTVEHLLSAMEALGVDNCRVEVSGGDERKSGWRPSGVQVCVRPRISVDKSWRNWHPKLTSLFTCGRTIAL</sequence>
<dbReference type="Proteomes" id="UP000015105">
    <property type="component" value="Chromosome 4D"/>
</dbReference>
<dbReference type="InterPro" id="IPR004463">
    <property type="entry name" value="UDP-acyl_GlcNac_deAcase"/>
</dbReference>
<organism evidence="1 2">
    <name type="scientific">Aegilops tauschii subsp. strangulata</name>
    <name type="common">Goatgrass</name>
    <dbReference type="NCBI Taxonomy" id="200361"/>
    <lineage>
        <taxon>Eukaryota</taxon>
        <taxon>Viridiplantae</taxon>
        <taxon>Streptophyta</taxon>
        <taxon>Embryophyta</taxon>
        <taxon>Tracheophyta</taxon>
        <taxon>Spermatophyta</taxon>
        <taxon>Magnoliopsida</taxon>
        <taxon>Liliopsida</taxon>
        <taxon>Poales</taxon>
        <taxon>Poaceae</taxon>
        <taxon>BOP clade</taxon>
        <taxon>Pooideae</taxon>
        <taxon>Triticodae</taxon>
        <taxon>Triticeae</taxon>
        <taxon>Triticinae</taxon>
        <taxon>Aegilops</taxon>
    </lineage>
</organism>
<proteinExistence type="predicted"/>
<reference evidence="1" key="3">
    <citation type="journal article" date="2017" name="Nature">
        <title>Genome sequence of the progenitor of the wheat D genome Aegilops tauschii.</title>
        <authorList>
            <person name="Luo M.C."/>
            <person name="Gu Y.Q."/>
            <person name="Puiu D."/>
            <person name="Wang H."/>
            <person name="Twardziok S.O."/>
            <person name="Deal K.R."/>
            <person name="Huo N."/>
            <person name="Zhu T."/>
            <person name="Wang L."/>
            <person name="Wang Y."/>
            <person name="McGuire P.E."/>
            <person name="Liu S."/>
            <person name="Long H."/>
            <person name="Ramasamy R.K."/>
            <person name="Rodriguez J.C."/>
            <person name="Van S.L."/>
            <person name="Yuan L."/>
            <person name="Wang Z."/>
            <person name="Xia Z."/>
            <person name="Xiao L."/>
            <person name="Anderson O.D."/>
            <person name="Ouyang S."/>
            <person name="Liang Y."/>
            <person name="Zimin A.V."/>
            <person name="Pertea G."/>
            <person name="Qi P."/>
            <person name="Bennetzen J.L."/>
            <person name="Dai X."/>
            <person name="Dawson M.W."/>
            <person name="Muller H.G."/>
            <person name="Kugler K."/>
            <person name="Rivarola-Duarte L."/>
            <person name="Spannagl M."/>
            <person name="Mayer K.F.X."/>
            <person name="Lu F.H."/>
            <person name="Bevan M.W."/>
            <person name="Leroy P."/>
            <person name="Li P."/>
            <person name="You F.M."/>
            <person name="Sun Q."/>
            <person name="Liu Z."/>
            <person name="Lyons E."/>
            <person name="Wicker T."/>
            <person name="Salzberg S.L."/>
            <person name="Devos K.M."/>
            <person name="Dvorak J."/>
        </authorList>
    </citation>
    <scope>NUCLEOTIDE SEQUENCE [LARGE SCALE GENOMIC DNA]</scope>
    <source>
        <strain evidence="1">cv. AL8/78</strain>
    </source>
</reference>
<dbReference type="InterPro" id="IPR020568">
    <property type="entry name" value="Ribosomal_Su5_D2-typ_SF"/>
</dbReference>
<dbReference type="Gramene" id="AET4Gv20599700.6">
    <property type="protein sequence ID" value="AET4Gv20599700.6"/>
    <property type="gene ID" value="AET4Gv20599700"/>
</dbReference>
<dbReference type="InterPro" id="IPR015870">
    <property type="entry name" value="UDP-acyl_N-AcGlcN_deAcase_N"/>
</dbReference>
<dbReference type="Pfam" id="PF03331">
    <property type="entry name" value="LpxC"/>
    <property type="match status" value="1"/>
</dbReference>
<evidence type="ECO:0000313" key="2">
    <source>
        <dbReference type="Proteomes" id="UP000015105"/>
    </source>
</evidence>
<dbReference type="PANTHER" id="PTHR33694:SF1">
    <property type="entry name" value="UDP-3-O-ACYL-N-ACETYLGLUCOSAMINE DEACETYLASE 1, MITOCHONDRIAL-RELATED"/>
    <property type="match status" value="1"/>
</dbReference>
<reference evidence="2" key="1">
    <citation type="journal article" date="2014" name="Science">
        <title>Ancient hybridizations among the ancestral genomes of bread wheat.</title>
        <authorList>
            <consortium name="International Wheat Genome Sequencing Consortium,"/>
            <person name="Marcussen T."/>
            <person name="Sandve S.R."/>
            <person name="Heier L."/>
            <person name="Spannagl M."/>
            <person name="Pfeifer M."/>
            <person name="Jakobsen K.S."/>
            <person name="Wulff B.B."/>
            <person name="Steuernagel B."/>
            <person name="Mayer K.F."/>
            <person name="Olsen O.A."/>
        </authorList>
    </citation>
    <scope>NUCLEOTIDE SEQUENCE [LARGE SCALE GENOMIC DNA]</scope>
    <source>
        <strain evidence="2">cv. AL8/78</strain>
    </source>
</reference>
<dbReference type="Gene3D" id="3.30.230.20">
    <property type="entry name" value="lpxc deacetylase, domain 1"/>
    <property type="match status" value="1"/>
</dbReference>
<reference evidence="1" key="4">
    <citation type="submission" date="2019-03" db="UniProtKB">
        <authorList>
            <consortium name="EnsemblPlants"/>
        </authorList>
    </citation>
    <scope>IDENTIFICATION</scope>
</reference>
<evidence type="ECO:0000313" key="1">
    <source>
        <dbReference type="EnsemblPlants" id="AET4Gv20599700.6"/>
    </source>
</evidence>
<keyword evidence="2" id="KW-1185">Reference proteome</keyword>
<protein>
    <recommendedName>
        <fullName evidence="3">UDP-3-O-acyl-N-acetylglucosamine deacetylase</fullName>
    </recommendedName>
</protein>
<evidence type="ECO:0008006" key="3">
    <source>
        <dbReference type="Google" id="ProtNLM"/>
    </source>
</evidence>
<reference evidence="1" key="5">
    <citation type="journal article" date="2021" name="G3 (Bethesda)">
        <title>Aegilops tauschii genome assembly Aet v5.0 features greater sequence contiguity and improved annotation.</title>
        <authorList>
            <person name="Wang L."/>
            <person name="Zhu T."/>
            <person name="Rodriguez J.C."/>
            <person name="Deal K.R."/>
            <person name="Dubcovsky J."/>
            <person name="McGuire P.E."/>
            <person name="Lux T."/>
            <person name="Spannagl M."/>
            <person name="Mayer K.F.X."/>
            <person name="Baldrich P."/>
            <person name="Meyers B.C."/>
            <person name="Huo N."/>
            <person name="Gu Y.Q."/>
            <person name="Zhou H."/>
            <person name="Devos K.M."/>
            <person name="Bennetzen J.L."/>
            <person name="Unver T."/>
            <person name="Budak H."/>
            <person name="Gulick P.J."/>
            <person name="Galiba G."/>
            <person name="Kalapos B."/>
            <person name="Nelson D.R."/>
            <person name="Li P."/>
            <person name="You F.M."/>
            <person name="Luo M.C."/>
            <person name="Dvorak J."/>
        </authorList>
    </citation>
    <scope>NUCLEOTIDE SEQUENCE [LARGE SCALE GENOMIC DNA]</scope>
    <source>
        <strain evidence="1">cv. AL8/78</strain>
    </source>
</reference>
<dbReference type="EnsemblPlants" id="AET4Gv20599700.6">
    <property type="protein sequence ID" value="AET4Gv20599700.6"/>
    <property type="gene ID" value="AET4Gv20599700"/>
</dbReference>
<dbReference type="AlphaFoldDB" id="A0A453IKT3"/>
<dbReference type="GO" id="GO:0103117">
    <property type="term" value="F:UDP-3-O-acyl-N-acetylglucosamine deacetylase activity"/>
    <property type="evidence" value="ECO:0007669"/>
    <property type="project" value="InterPro"/>
</dbReference>
<dbReference type="GO" id="GO:0009245">
    <property type="term" value="P:lipid A biosynthetic process"/>
    <property type="evidence" value="ECO:0007669"/>
    <property type="project" value="InterPro"/>
</dbReference>
<dbReference type="PANTHER" id="PTHR33694">
    <property type="entry name" value="UDP-3-O-ACYL-N-ACETYLGLUCOSAMINE DEACETYLASE 1, MITOCHONDRIAL-RELATED"/>
    <property type="match status" value="1"/>
</dbReference>
<dbReference type="SUPFAM" id="SSF54211">
    <property type="entry name" value="Ribosomal protein S5 domain 2-like"/>
    <property type="match status" value="1"/>
</dbReference>
<reference evidence="2" key="2">
    <citation type="journal article" date="2017" name="Nat. Plants">
        <title>The Aegilops tauschii genome reveals multiple impacts of transposons.</title>
        <authorList>
            <person name="Zhao G."/>
            <person name="Zou C."/>
            <person name="Li K."/>
            <person name="Wang K."/>
            <person name="Li T."/>
            <person name="Gao L."/>
            <person name="Zhang X."/>
            <person name="Wang H."/>
            <person name="Yang Z."/>
            <person name="Liu X."/>
            <person name="Jiang W."/>
            <person name="Mao L."/>
            <person name="Kong X."/>
            <person name="Jiao Y."/>
            <person name="Jia J."/>
        </authorList>
    </citation>
    <scope>NUCLEOTIDE SEQUENCE [LARGE SCALE GENOMIC DNA]</scope>
    <source>
        <strain evidence="2">cv. AL8/78</strain>
    </source>
</reference>
<accession>A0A453IKT3</accession>